<evidence type="ECO:0000313" key="1">
    <source>
        <dbReference type="EMBL" id="ASF00631.1"/>
    </source>
</evidence>
<name>A0A218MN18_9VIRU</name>
<dbReference type="EMBL" id="KY052848">
    <property type="protein sequence ID" value="ASF00631.1"/>
    <property type="molecule type" value="Genomic_DNA"/>
</dbReference>
<reference evidence="1" key="2">
    <citation type="journal article" date="2017" name="Nat. Commun.">
        <title>Single-virus genomics reveals hidden cosmopolitan and abundant viruses.</title>
        <authorList>
            <person name="Martinez-Hernandez F."/>
            <person name="Fornas O."/>
            <person name="Lluesma Gomez M."/>
            <person name="Bolduc B."/>
            <person name="de la Cruz Pena M.J."/>
            <person name="Martinez J.M."/>
            <person name="Anton J."/>
            <person name="Gasol J.M."/>
            <person name="Rosselli R."/>
            <person name="Rodriguez-Valera F."/>
            <person name="Sullivan M.B."/>
            <person name="Acinas S.G."/>
            <person name="Martinez-Garcia M."/>
        </authorList>
    </citation>
    <scope>NUCLEOTIDE SEQUENCE</scope>
</reference>
<protein>
    <submittedName>
        <fullName evidence="1">Uncharacterized protein</fullName>
    </submittedName>
</protein>
<proteinExistence type="predicted"/>
<accession>A0A218MN18</accession>
<reference evidence="1" key="1">
    <citation type="submission" date="2016-10" db="EMBL/GenBank/DDBJ databases">
        <authorList>
            <person name="Varghese N."/>
        </authorList>
    </citation>
    <scope>NUCLEOTIDE SEQUENCE</scope>
</reference>
<organism evidence="1">
    <name type="scientific">uncultured virus</name>
    <dbReference type="NCBI Taxonomy" id="340016"/>
    <lineage>
        <taxon>Viruses</taxon>
        <taxon>environmental samples</taxon>
    </lineage>
</organism>
<sequence length="57" mass="6482">MKLSQMHTPDQVKAKSNAVDVKMQELKDAVDKNMPYDHIKFLVDDLAVLIRELQNAG</sequence>